<proteinExistence type="predicted"/>
<sequence>MAFAKPETESVNEVKQMRLSSNSICKISRHSLALRQVMSEVAIETRQRIISQPAIDDIKNIKHYQGQPNIPPMITEFDLENLDKACSEERNRDYRADKFSGWYG</sequence>
<gene>
    <name evidence="1" type="ORF">GCM10022277_33600</name>
</gene>
<dbReference type="EMBL" id="BAABBN010000012">
    <property type="protein sequence ID" value="GAA3934297.1"/>
    <property type="molecule type" value="Genomic_DNA"/>
</dbReference>
<accession>A0ABP7N0Y3</accession>
<keyword evidence="2" id="KW-1185">Reference proteome</keyword>
<organism evidence="1 2">
    <name type="scientific">Litoribacillus peritrichatus</name>
    <dbReference type="NCBI Taxonomy" id="718191"/>
    <lineage>
        <taxon>Bacteria</taxon>
        <taxon>Pseudomonadati</taxon>
        <taxon>Pseudomonadota</taxon>
        <taxon>Gammaproteobacteria</taxon>
        <taxon>Oceanospirillales</taxon>
        <taxon>Oceanospirillaceae</taxon>
        <taxon>Litoribacillus</taxon>
    </lineage>
</organism>
<evidence type="ECO:0000313" key="2">
    <source>
        <dbReference type="Proteomes" id="UP001501565"/>
    </source>
</evidence>
<dbReference type="Proteomes" id="UP001501565">
    <property type="component" value="Unassembled WGS sequence"/>
</dbReference>
<protein>
    <submittedName>
        <fullName evidence="1">Uncharacterized protein</fullName>
    </submittedName>
</protein>
<name>A0ABP7N0Y3_9GAMM</name>
<evidence type="ECO:0000313" key="1">
    <source>
        <dbReference type="EMBL" id="GAA3934297.1"/>
    </source>
</evidence>
<reference evidence="2" key="1">
    <citation type="journal article" date="2019" name="Int. J. Syst. Evol. Microbiol.">
        <title>The Global Catalogue of Microorganisms (GCM) 10K type strain sequencing project: providing services to taxonomists for standard genome sequencing and annotation.</title>
        <authorList>
            <consortium name="The Broad Institute Genomics Platform"/>
            <consortium name="The Broad Institute Genome Sequencing Center for Infectious Disease"/>
            <person name="Wu L."/>
            <person name="Ma J."/>
        </authorList>
    </citation>
    <scope>NUCLEOTIDE SEQUENCE [LARGE SCALE GENOMIC DNA]</scope>
    <source>
        <strain evidence="2">JCM 17551</strain>
    </source>
</reference>
<comment type="caution">
    <text evidence="1">The sequence shown here is derived from an EMBL/GenBank/DDBJ whole genome shotgun (WGS) entry which is preliminary data.</text>
</comment>